<gene>
    <name evidence="2" type="ORF">M431DRAFT_288471</name>
</gene>
<proteinExistence type="predicted"/>
<sequence>MSKVESTCTGSSLSSDAVSGDLRSHRLRILVSGCHRREGDRSPCPCHDSHLLCGQWVPCYCQYGVLRGLGRHGHLGHHVLGHDRGHRGRHDHDHHIDRRHLGDRRIYHHMSVHHETHTHHRRSPCHLHFVGRILQDRMGLRWALQNRPTATTKASTETASATSATLESSLEAATEAAAASAASSSKASRATRARGHCSSIASATEATT</sequence>
<organism evidence="2 3">
    <name type="scientific">Trichoderma harzianum CBS 226.95</name>
    <dbReference type="NCBI Taxonomy" id="983964"/>
    <lineage>
        <taxon>Eukaryota</taxon>
        <taxon>Fungi</taxon>
        <taxon>Dikarya</taxon>
        <taxon>Ascomycota</taxon>
        <taxon>Pezizomycotina</taxon>
        <taxon>Sordariomycetes</taxon>
        <taxon>Hypocreomycetidae</taxon>
        <taxon>Hypocreales</taxon>
        <taxon>Hypocreaceae</taxon>
        <taxon>Trichoderma</taxon>
    </lineage>
</organism>
<name>A0A2T4APB1_TRIHA</name>
<dbReference type="GeneID" id="36622639"/>
<protein>
    <submittedName>
        <fullName evidence="2">Uncharacterized protein</fullName>
    </submittedName>
</protein>
<dbReference type="Proteomes" id="UP000241690">
    <property type="component" value="Unassembled WGS sequence"/>
</dbReference>
<accession>A0A2T4APB1</accession>
<dbReference type="RefSeq" id="XP_024778537.1">
    <property type="nucleotide sequence ID" value="XM_024914074.1"/>
</dbReference>
<feature type="compositionally biased region" description="Polar residues" evidence="1">
    <location>
        <begin position="199"/>
        <end position="208"/>
    </location>
</feature>
<evidence type="ECO:0000313" key="3">
    <source>
        <dbReference type="Proteomes" id="UP000241690"/>
    </source>
</evidence>
<dbReference type="EMBL" id="KZ679676">
    <property type="protein sequence ID" value="PTB58860.1"/>
    <property type="molecule type" value="Genomic_DNA"/>
</dbReference>
<reference evidence="2 3" key="1">
    <citation type="submission" date="2016-07" db="EMBL/GenBank/DDBJ databases">
        <title>Multiple horizontal gene transfer events from other fungi enriched the ability of initially mycotrophic Trichoderma (Ascomycota) to feed on dead plant biomass.</title>
        <authorList>
            <consortium name="DOE Joint Genome Institute"/>
            <person name="Aerts A."/>
            <person name="Atanasova L."/>
            <person name="Chenthamara K."/>
            <person name="Zhang J."/>
            <person name="Grujic M."/>
            <person name="Henrissat B."/>
            <person name="Kuo A."/>
            <person name="Salamov A."/>
            <person name="Lipzen A."/>
            <person name="Labutti K."/>
            <person name="Barry K."/>
            <person name="Miao Y."/>
            <person name="Rahimi M.J."/>
            <person name="Shen Q."/>
            <person name="Grigoriev I.V."/>
            <person name="Kubicek C.P."/>
            <person name="Druzhinina I.S."/>
        </authorList>
    </citation>
    <scope>NUCLEOTIDE SEQUENCE [LARGE SCALE GENOMIC DNA]</scope>
    <source>
        <strain evidence="2 3">CBS 226.95</strain>
    </source>
</reference>
<evidence type="ECO:0000256" key="1">
    <source>
        <dbReference type="SAM" id="MobiDB-lite"/>
    </source>
</evidence>
<keyword evidence="3" id="KW-1185">Reference proteome</keyword>
<feature type="compositionally biased region" description="Low complexity" evidence="1">
    <location>
        <begin position="175"/>
        <end position="188"/>
    </location>
</feature>
<dbReference type="AlphaFoldDB" id="A0A2T4APB1"/>
<feature type="region of interest" description="Disordered" evidence="1">
    <location>
        <begin position="175"/>
        <end position="208"/>
    </location>
</feature>
<evidence type="ECO:0000313" key="2">
    <source>
        <dbReference type="EMBL" id="PTB58860.1"/>
    </source>
</evidence>